<protein>
    <recommendedName>
        <fullName evidence="2">histidine kinase</fullName>
        <ecNumber evidence="2">2.7.13.3</ecNumber>
    </recommendedName>
</protein>
<evidence type="ECO:0000259" key="12">
    <source>
        <dbReference type="PROSITE" id="PS50109"/>
    </source>
</evidence>
<proteinExistence type="predicted"/>
<accession>A0A437MWQ8</accession>
<sequence>MRLKTCTLLLLILSVCQLLYGQNSARIIELEKNIAAQKMPAKKLRAYHELINEVADYDSVATEKYCRLAIPLAQKLKDKKTEALIELQYGVMYMYYNDVSKCLAHYNQSLKLAAEAKAPLIQGDVHNSMSNLYAATGDDKRRDASLQKALQIYQKEKSEEDVALVYANMGANYNRNSNYVKAAEYLLKALAIREKLKNEWGAANVAFNITHSFMMLKRYADALKYNSMAIEKFTKAGDEGPLANCYAVRSAVLRRMGKATEAAAYAQKAIPIASKYHNTACLRAAYDELGLINAAKGENKAALSWYNRSRTLSVADSNKQGIVSSNINLAQVSLDLHDLKTAERYMTEAEPMAHKNDLKEELAEIYKLKFQLYVAQNRPQMANKAFDAYEGLRDSLRGIEVNRQVTEVQTRYETAKKDNRINLLTKENKIRQLEVRQRNAVIIAIAALLLGGAIAGYAFYKRNLAKQQAKLQAEVYKQQEIATRSLFEGEQKERVRIARDLHDSIGQMLSVVKMNLSQRQDDPSLNDTLSLVDETITEVRHISHNLIPEELNFGLFSALEDLAEKINAAGNTQVITTIPDEARAHQFEKANELSVYRIVQEVLSNMVRHAQATEIALSVLQQDGLMTLVIRDNGKGFDTSLIGQSKGLGWKNIAARVNMLNGNMQVSSERLSGTQIEITIPG</sequence>
<keyword evidence="6" id="KW-0418">Kinase</keyword>
<keyword evidence="9" id="KW-0802">TPR repeat</keyword>
<evidence type="ECO:0000256" key="5">
    <source>
        <dbReference type="ARBA" id="ARBA00022741"/>
    </source>
</evidence>
<dbReference type="SUPFAM" id="SSF55874">
    <property type="entry name" value="ATPase domain of HSP90 chaperone/DNA topoisomerase II/histidine kinase"/>
    <property type="match status" value="1"/>
</dbReference>
<dbReference type="Proteomes" id="UP000282759">
    <property type="component" value="Unassembled WGS sequence"/>
</dbReference>
<dbReference type="PANTHER" id="PTHR24421:SF10">
    <property type="entry name" value="NITRATE_NITRITE SENSOR PROTEIN NARQ"/>
    <property type="match status" value="1"/>
</dbReference>
<dbReference type="PROSITE" id="PS50109">
    <property type="entry name" value="HIS_KIN"/>
    <property type="match status" value="1"/>
</dbReference>
<dbReference type="EC" id="2.7.13.3" evidence="2"/>
<dbReference type="Gene3D" id="1.25.40.10">
    <property type="entry name" value="Tetratricopeptide repeat domain"/>
    <property type="match status" value="3"/>
</dbReference>
<keyword evidence="10" id="KW-0812">Transmembrane</keyword>
<dbReference type="CDD" id="cd16917">
    <property type="entry name" value="HATPase_UhpB-NarQ-NarX-like"/>
    <property type="match status" value="1"/>
</dbReference>
<dbReference type="Gene3D" id="1.20.5.1930">
    <property type="match status" value="1"/>
</dbReference>
<keyword evidence="5" id="KW-0547">Nucleotide-binding</keyword>
<dbReference type="InterPro" id="IPR050482">
    <property type="entry name" value="Sensor_HK_TwoCompSys"/>
</dbReference>
<evidence type="ECO:0000313" key="14">
    <source>
        <dbReference type="Proteomes" id="UP000282759"/>
    </source>
</evidence>
<dbReference type="GO" id="GO:0000155">
    <property type="term" value="F:phosphorelay sensor kinase activity"/>
    <property type="evidence" value="ECO:0007669"/>
    <property type="project" value="InterPro"/>
</dbReference>
<evidence type="ECO:0000256" key="1">
    <source>
        <dbReference type="ARBA" id="ARBA00000085"/>
    </source>
</evidence>
<evidence type="ECO:0000256" key="8">
    <source>
        <dbReference type="ARBA" id="ARBA00023012"/>
    </source>
</evidence>
<comment type="caution">
    <text evidence="13">The sequence shown here is derived from an EMBL/GenBank/DDBJ whole genome shotgun (WGS) entry which is preliminary data.</text>
</comment>
<dbReference type="Pfam" id="PF02518">
    <property type="entry name" value="HATPase_c"/>
    <property type="match status" value="1"/>
</dbReference>
<dbReference type="SUPFAM" id="SSF48452">
    <property type="entry name" value="TPR-like"/>
    <property type="match status" value="2"/>
</dbReference>
<keyword evidence="7" id="KW-0067">ATP-binding</keyword>
<evidence type="ECO:0000256" key="2">
    <source>
        <dbReference type="ARBA" id="ARBA00012438"/>
    </source>
</evidence>
<keyword evidence="8" id="KW-0902">Two-component regulatory system</keyword>
<keyword evidence="3" id="KW-0597">Phosphoprotein</keyword>
<evidence type="ECO:0000256" key="10">
    <source>
        <dbReference type="SAM" id="Phobius"/>
    </source>
</evidence>
<dbReference type="InterPro" id="IPR003594">
    <property type="entry name" value="HATPase_dom"/>
</dbReference>
<evidence type="ECO:0000256" key="7">
    <source>
        <dbReference type="ARBA" id="ARBA00022840"/>
    </source>
</evidence>
<dbReference type="InterPro" id="IPR036890">
    <property type="entry name" value="HATPase_C_sf"/>
</dbReference>
<dbReference type="InterPro" id="IPR019734">
    <property type="entry name" value="TPR_rpt"/>
</dbReference>
<dbReference type="EMBL" id="SACK01000002">
    <property type="protein sequence ID" value="RVU02077.1"/>
    <property type="molecule type" value="Genomic_DNA"/>
</dbReference>
<dbReference type="OrthoDB" id="9778366at2"/>
<feature type="domain" description="Histidine kinase" evidence="12">
    <location>
        <begin position="496"/>
        <end position="682"/>
    </location>
</feature>
<dbReference type="RefSeq" id="WP_127704442.1">
    <property type="nucleotide sequence ID" value="NZ_SACK01000002.1"/>
</dbReference>
<evidence type="ECO:0000256" key="3">
    <source>
        <dbReference type="ARBA" id="ARBA00022553"/>
    </source>
</evidence>
<evidence type="ECO:0000256" key="6">
    <source>
        <dbReference type="ARBA" id="ARBA00022777"/>
    </source>
</evidence>
<name>A0A437MWQ8_9SPHI</name>
<keyword evidence="14" id="KW-1185">Reference proteome</keyword>
<dbReference type="InterPro" id="IPR011990">
    <property type="entry name" value="TPR-like_helical_dom_sf"/>
</dbReference>
<keyword evidence="10" id="KW-1133">Transmembrane helix</keyword>
<dbReference type="InterPro" id="IPR005467">
    <property type="entry name" value="His_kinase_dom"/>
</dbReference>
<keyword evidence="4" id="KW-0808">Transferase</keyword>
<dbReference type="PROSITE" id="PS50005">
    <property type="entry name" value="TPR"/>
    <property type="match status" value="1"/>
</dbReference>
<gene>
    <name evidence="13" type="ORF">EOD41_09010</name>
</gene>
<reference evidence="13 14" key="1">
    <citation type="submission" date="2019-01" db="EMBL/GenBank/DDBJ databases">
        <authorList>
            <person name="Chen W.-M."/>
        </authorList>
    </citation>
    <scope>NUCLEOTIDE SEQUENCE [LARGE SCALE GENOMIC DNA]</scope>
    <source>
        <strain evidence="13 14">YBJ-36</strain>
    </source>
</reference>
<dbReference type="SMART" id="SM00387">
    <property type="entry name" value="HATPase_c"/>
    <property type="match status" value="1"/>
</dbReference>
<dbReference type="GO" id="GO:0046983">
    <property type="term" value="F:protein dimerization activity"/>
    <property type="evidence" value="ECO:0007669"/>
    <property type="project" value="InterPro"/>
</dbReference>
<evidence type="ECO:0000256" key="4">
    <source>
        <dbReference type="ARBA" id="ARBA00022679"/>
    </source>
</evidence>
<organism evidence="13 14">
    <name type="scientific">Mucilaginibacter limnophilus</name>
    <dbReference type="NCBI Taxonomy" id="1932778"/>
    <lineage>
        <taxon>Bacteria</taxon>
        <taxon>Pseudomonadati</taxon>
        <taxon>Bacteroidota</taxon>
        <taxon>Sphingobacteriia</taxon>
        <taxon>Sphingobacteriales</taxon>
        <taxon>Sphingobacteriaceae</taxon>
        <taxon>Mucilaginibacter</taxon>
    </lineage>
</organism>
<keyword evidence="10" id="KW-0472">Membrane</keyword>
<dbReference type="AlphaFoldDB" id="A0A437MWQ8"/>
<evidence type="ECO:0000256" key="11">
    <source>
        <dbReference type="SAM" id="SignalP"/>
    </source>
</evidence>
<dbReference type="Gene3D" id="3.30.565.10">
    <property type="entry name" value="Histidine kinase-like ATPase, C-terminal domain"/>
    <property type="match status" value="1"/>
</dbReference>
<feature type="signal peptide" evidence="11">
    <location>
        <begin position="1"/>
        <end position="25"/>
    </location>
</feature>
<dbReference type="InterPro" id="IPR011712">
    <property type="entry name" value="Sig_transdc_His_kin_sub3_dim/P"/>
</dbReference>
<feature type="chain" id="PRO_5019493040" description="histidine kinase" evidence="11">
    <location>
        <begin position="26"/>
        <end position="682"/>
    </location>
</feature>
<dbReference type="GO" id="GO:0005524">
    <property type="term" value="F:ATP binding"/>
    <property type="evidence" value="ECO:0007669"/>
    <property type="project" value="UniProtKB-KW"/>
</dbReference>
<dbReference type="Pfam" id="PF07730">
    <property type="entry name" value="HisKA_3"/>
    <property type="match status" value="1"/>
</dbReference>
<feature type="transmembrane region" description="Helical" evidence="10">
    <location>
        <begin position="440"/>
        <end position="460"/>
    </location>
</feature>
<evidence type="ECO:0000313" key="13">
    <source>
        <dbReference type="EMBL" id="RVU02077.1"/>
    </source>
</evidence>
<evidence type="ECO:0000256" key="9">
    <source>
        <dbReference type="PROSITE-ProRule" id="PRU00339"/>
    </source>
</evidence>
<feature type="repeat" description="TPR" evidence="9">
    <location>
        <begin position="163"/>
        <end position="196"/>
    </location>
</feature>
<comment type="catalytic activity">
    <reaction evidence="1">
        <text>ATP + protein L-histidine = ADP + protein N-phospho-L-histidine.</text>
        <dbReference type="EC" id="2.7.13.3"/>
    </reaction>
</comment>
<dbReference type="PANTHER" id="PTHR24421">
    <property type="entry name" value="NITRATE/NITRITE SENSOR PROTEIN NARX-RELATED"/>
    <property type="match status" value="1"/>
</dbReference>
<dbReference type="GO" id="GO:0016020">
    <property type="term" value="C:membrane"/>
    <property type="evidence" value="ECO:0007669"/>
    <property type="project" value="InterPro"/>
</dbReference>
<keyword evidence="11" id="KW-0732">Signal</keyword>
<dbReference type="SMART" id="SM00028">
    <property type="entry name" value="TPR"/>
    <property type="match status" value="5"/>
</dbReference>